<dbReference type="Proteomes" id="UP000241074">
    <property type="component" value="Chromosome"/>
</dbReference>
<organism evidence="2 3">
    <name type="scientific">Ahniella affigens</name>
    <dbReference type="NCBI Taxonomy" id="2021234"/>
    <lineage>
        <taxon>Bacteria</taxon>
        <taxon>Pseudomonadati</taxon>
        <taxon>Pseudomonadota</taxon>
        <taxon>Gammaproteobacteria</taxon>
        <taxon>Lysobacterales</taxon>
        <taxon>Rhodanobacteraceae</taxon>
        <taxon>Ahniella</taxon>
    </lineage>
</organism>
<feature type="transmembrane region" description="Helical" evidence="1">
    <location>
        <begin position="86"/>
        <end position="108"/>
    </location>
</feature>
<evidence type="ECO:0000313" key="3">
    <source>
        <dbReference type="Proteomes" id="UP000241074"/>
    </source>
</evidence>
<dbReference type="AlphaFoldDB" id="A0A2P1PVS0"/>
<name>A0A2P1PVS0_9GAMM</name>
<accession>A0A2P1PVS0</accession>
<gene>
    <name evidence="2" type="ORF">C7S18_17820</name>
</gene>
<feature type="transmembrane region" description="Helical" evidence="1">
    <location>
        <begin position="51"/>
        <end position="74"/>
    </location>
</feature>
<feature type="transmembrane region" description="Helical" evidence="1">
    <location>
        <begin position="164"/>
        <end position="182"/>
    </location>
</feature>
<reference evidence="2 3" key="2">
    <citation type="submission" date="2018-03" db="EMBL/GenBank/DDBJ databases">
        <authorList>
            <person name="Keele B.F."/>
        </authorList>
    </citation>
    <scope>NUCLEOTIDE SEQUENCE [LARGE SCALE GENOMIC DNA]</scope>
    <source>
        <strain evidence="2 3">D13</strain>
    </source>
</reference>
<feature type="transmembrane region" description="Helical" evidence="1">
    <location>
        <begin position="114"/>
        <end position="133"/>
    </location>
</feature>
<dbReference type="EMBL" id="CP027860">
    <property type="protein sequence ID" value="AVP98922.1"/>
    <property type="molecule type" value="Genomic_DNA"/>
</dbReference>
<protein>
    <submittedName>
        <fullName evidence="2">Uncharacterized protein</fullName>
    </submittedName>
</protein>
<dbReference type="KEGG" id="xba:C7S18_17820"/>
<evidence type="ECO:0000313" key="2">
    <source>
        <dbReference type="EMBL" id="AVP98922.1"/>
    </source>
</evidence>
<sequence length="209" mass="22280">MRGSQTIRLQVPAMLTQLTTTRFWRILAWGGSAVILLLPAVAMQFTTDVQWTAADFLVAGGMLLAVCLALEGLLRVSQDPWYRLAAALSVLTALLLTWANAAVGIIGAETNPQNRVFVLVVLLAMLGSLITGFRPKGMAQTMLLTGVLQALIALVAYVSAWGNIIAISAPFVLLWWSAALLFRLSVPTATPAAENAAHIATADDSTHGR</sequence>
<evidence type="ECO:0000256" key="1">
    <source>
        <dbReference type="SAM" id="Phobius"/>
    </source>
</evidence>
<keyword evidence="3" id="KW-1185">Reference proteome</keyword>
<feature type="transmembrane region" description="Helical" evidence="1">
    <location>
        <begin position="23"/>
        <end position="45"/>
    </location>
</feature>
<keyword evidence="1" id="KW-0472">Membrane</keyword>
<keyword evidence="1" id="KW-0812">Transmembrane</keyword>
<reference evidence="2 3" key="1">
    <citation type="submission" date="2018-03" db="EMBL/GenBank/DDBJ databases">
        <title>Ahniella affigens gen. nov., sp. nov., a gammaproteobacterium isolated from sandy soil near a stream.</title>
        <authorList>
            <person name="Ko Y."/>
            <person name="Kim J.-H."/>
        </authorList>
    </citation>
    <scope>NUCLEOTIDE SEQUENCE [LARGE SCALE GENOMIC DNA]</scope>
    <source>
        <strain evidence="2 3">D13</strain>
    </source>
</reference>
<keyword evidence="1" id="KW-1133">Transmembrane helix</keyword>
<proteinExistence type="predicted"/>